<keyword evidence="16" id="KW-0675">Receptor</keyword>
<dbReference type="SUPFAM" id="SSF58104">
    <property type="entry name" value="Methyl-accepting chemotaxis protein (MCP) signaling domain"/>
    <property type="match status" value="1"/>
</dbReference>
<keyword evidence="2" id="KW-1003">Cell membrane</keyword>
<comment type="subcellular location">
    <subcellularLocation>
        <location evidence="1">Cell inner membrane</location>
        <topology evidence="1">Multi-pass membrane protein</topology>
    </subcellularLocation>
</comment>
<evidence type="ECO:0000256" key="1">
    <source>
        <dbReference type="ARBA" id="ARBA00004429"/>
    </source>
</evidence>
<dbReference type="CDD" id="cd06225">
    <property type="entry name" value="HAMP"/>
    <property type="match status" value="1"/>
</dbReference>
<keyword evidence="5" id="KW-0997">Cell inner membrane</keyword>
<dbReference type="SMART" id="SM00283">
    <property type="entry name" value="MA"/>
    <property type="match status" value="1"/>
</dbReference>
<dbReference type="NCBIfam" id="TIGR00229">
    <property type="entry name" value="sensory_box"/>
    <property type="match status" value="1"/>
</dbReference>
<sequence>MKINLPITTNEVPFPANSYLVSTTDLKGVITDANEAFIAISGFSRDELIGASHNIVRHPDMPPEAFADMWRHLKAGLPWRAVVKNRCKNGDFYWVDAFAMPVKKNGQTVGYTSVRTQPSRAQVSEASALYASLKAKPRPFTIARTGLAGRLAALSLQVRLGLMFAFMSALLVVGAALGLFGIQRTHADLTHQVAHIQAPAAKAQRLVFLLAENRSQALLGLQHDPASAFARLHDHPLATHLDRIQANRAEIDALLDELQKADVAPATRDAIAKLAAMRVRYAKEGLRPVIDALAAGQFMAANEHLLKQLNPIYAELNATGNQVLERLHLDAQEALANSDQRAALIQKLAIAGIVGAILAALAGWWLLSRAIVRPMAKAVQHFEKIAEGDLTDTIAIDGRDEAGRLLSNLATMQAHLKAMLDKIASAAAGIDARSTDLQQRMVAVQQQSARQADQVASAAAGTEQFSHSVQEVAGSAAEMADAAGNARQLVETSQQQIDASMVATQKVVDTVTASSATIDALGSSIDKIGQITQVIQEIATQTNLLALNAAIEAARAGEAGRGFAVVADEVRKLAERTTHSTADIAATIGEIQAAASEAVRTMDQAQEEVASGIGMLSESVAGLAGITSASQQVAAMASHISDASRQQGSASEEVAGNMEHIADLIAQNTSSAQEARDATEELRATAERLKAMLQGFTLHRRT</sequence>
<keyword evidence="3" id="KW-0488">Methylation</keyword>
<feature type="domain" description="Methyl-accepting transducer" evidence="13">
    <location>
        <begin position="426"/>
        <end position="662"/>
    </location>
</feature>
<evidence type="ECO:0000256" key="12">
    <source>
        <dbReference type="SAM" id="Phobius"/>
    </source>
</evidence>
<evidence type="ECO:0000256" key="2">
    <source>
        <dbReference type="ARBA" id="ARBA00022475"/>
    </source>
</evidence>
<keyword evidence="7 12" id="KW-1133">Transmembrane helix</keyword>
<reference evidence="16 17" key="1">
    <citation type="submission" date="2017-07" db="EMBL/GenBank/DDBJ databases">
        <title>Complete genome sequence of Oryzomicrobium terrae TPP412.</title>
        <authorList>
            <person name="Chiu L.-W."/>
            <person name="Lo K.-J."/>
            <person name="Tsai Y.-M."/>
            <person name="Lin S.-S."/>
            <person name="Kuo C.-H."/>
            <person name="Liu C.-T."/>
        </authorList>
    </citation>
    <scope>NUCLEOTIDE SEQUENCE [LARGE SCALE GENOMIC DNA]</scope>
    <source>
        <strain evidence="16 17">TPP412</strain>
    </source>
</reference>
<accession>A0A5C1E5E1</accession>
<dbReference type="InterPro" id="IPR013655">
    <property type="entry name" value="PAS_fold_3"/>
</dbReference>
<dbReference type="SMART" id="SM00304">
    <property type="entry name" value="HAMP"/>
    <property type="match status" value="1"/>
</dbReference>
<dbReference type="InterPro" id="IPR035965">
    <property type="entry name" value="PAS-like_dom_sf"/>
</dbReference>
<dbReference type="Pfam" id="PF08447">
    <property type="entry name" value="PAS_3"/>
    <property type="match status" value="1"/>
</dbReference>
<evidence type="ECO:0000256" key="4">
    <source>
        <dbReference type="ARBA" id="ARBA00022500"/>
    </source>
</evidence>
<dbReference type="GO" id="GO:0006935">
    <property type="term" value="P:chemotaxis"/>
    <property type="evidence" value="ECO:0007669"/>
    <property type="project" value="UniProtKB-KW"/>
</dbReference>
<name>A0A5C1E5E1_9RHOO</name>
<proteinExistence type="inferred from homology"/>
<dbReference type="RefSeq" id="WP_149424828.1">
    <property type="nucleotide sequence ID" value="NZ_CP022579.1"/>
</dbReference>
<keyword evidence="8 12" id="KW-0472">Membrane</keyword>
<keyword evidence="6 12" id="KW-0812">Transmembrane</keyword>
<dbReference type="InterPro" id="IPR003122">
    <property type="entry name" value="Tar_rcpt_lig-bd"/>
</dbReference>
<feature type="transmembrane region" description="Helical" evidence="12">
    <location>
        <begin position="348"/>
        <end position="367"/>
    </location>
</feature>
<dbReference type="FunFam" id="1.10.287.950:FF:000001">
    <property type="entry name" value="Methyl-accepting chemotaxis sensory transducer"/>
    <property type="match status" value="1"/>
</dbReference>
<keyword evidence="4" id="KW-0145">Chemotaxis</keyword>
<organism evidence="16 17">
    <name type="scientific">Oryzomicrobium terrae</name>
    <dbReference type="NCBI Taxonomy" id="1735038"/>
    <lineage>
        <taxon>Bacteria</taxon>
        <taxon>Pseudomonadati</taxon>
        <taxon>Pseudomonadota</taxon>
        <taxon>Betaproteobacteria</taxon>
        <taxon>Rhodocyclales</taxon>
        <taxon>Rhodocyclaceae</taxon>
        <taxon>Oryzomicrobium</taxon>
    </lineage>
</organism>
<feature type="domain" description="PAS" evidence="14">
    <location>
        <begin position="25"/>
        <end position="60"/>
    </location>
</feature>
<dbReference type="PRINTS" id="PR00260">
    <property type="entry name" value="CHEMTRNSDUCR"/>
</dbReference>
<evidence type="ECO:0000313" key="17">
    <source>
        <dbReference type="Proteomes" id="UP000323671"/>
    </source>
</evidence>
<evidence type="ECO:0000256" key="8">
    <source>
        <dbReference type="ARBA" id="ARBA00023136"/>
    </source>
</evidence>
<comment type="similarity">
    <text evidence="10">Belongs to the methyl-accepting chemotaxis (MCP) protein family.</text>
</comment>
<dbReference type="CDD" id="cd11386">
    <property type="entry name" value="MCP_signal"/>
    <property type="match status" value="1"/>
</dbReference>
<dbReference type="Proteomes" id="UP000323671">
    <property type="component" value="Chromosome"/>
</dbReference>
<evidence type="ECO:0000313" key="16">
    <source>
        <dbReference type="EMBL" id="QEL64093.1"/>
    </source>
</evidence>
<evidence type="ECO:0000256" key="7">
    <source>
        <dbReference type="ARBA" id="ARBA00022989"/>
    </source>
</evidence>
<evidence type="ECO:0000256" key="11">
    <source>
        <dbReference type="PROSITE-ProRule" id="PRU00284"/>
    </source>
</evidence>
<keyword evidence="17" id="KW-1185">Reference proteome</keyword>
<gene>
    <name evidence="16" type="primary">aer</name>
    <name evidence="16" type="ORF">OTERR_06170</name>
</gene>
<dbReference type="GO" id="GO:0004888">
    <property type="term" value="F:transmembrane signaling receptor activity"/>
    <property type="evidence" value="ECO:0007669"/>
    <property type="project" value="InterPro"/>
</dbReference>
<dbReference type="GO" id="GO:0007165">
    <property type="term" value="P:signal transduction"/>
    <property type="evidence" value="ECO:0007669"/>
    <property type="project" value="UniProtKB-KW"/>
</dbReference>
<dbReference type="SMART" id="SM00091">
    <property type="entry name" value="PAS"/>
    <property type="match status" value="2"/>
</dbReference>
<dbReference type="Gene3D" id="1.10.287.950">
    <property type="entry name" value="Methyl-accepting chemotaxis protein"/>
    <property type="match status" value="1"/>
</dbReference>
<keyword evidence="9 11" id="KW-0807">Transducer</keyword>
<dbReference type="CDD" id="cd00130">
    <property type="entry name" value="PAS"/>
    <property type="match status" value="1"/>
</dbReference>
<feature type="transmembrane region" description="Helical" evidence="12">
    <location>
        <begin position="160"/>
        <end position="182"/>
    </location>
</feature>
<dbReference type="GO" id="GO:0005886">
    <property type="term" value="C:plasma membrane"/>
    <property type="evidence" value="ECO:0007669"/>
    <property type="project" value="UniProtKB-SubCell"/>
</dbReference>
<dbReference type="AlphaFoldDB" id="A0A5C1E5E1"/>
<dbReference type="EMBL" id="CP022579">
    <property type="protein sequence ID" value="QEL64093.1"/>
    <property type="molecule type" value="Genomic_DNA"/>
</dbReference>
<dbReference type="PROSITE" id="PS50112">
    <property type="entry name" value="PAS"/>
    <property type="match status" value="1"/>
</dbReference>
<dbReference type="Pfam" id="PF00015">
    <property type="entry name" value="MCPsignal"/>
    <property type="match status" value="1"/>
</dbReference>
<dbReference type="InterPro" id="IPR004089">
    <property type="entry name" value="MCPsignal_dom"/>
</dbReference>
<dbReference type="PANTHER" id="PTHR32089">
    <property type="entry name" value="METHYL-ACCEPTING CHEMOTAXIS PROTEIN MCPB"/>
    <property type="match status" value="1"/>
</dbReference>
<evidence type="ECO:0000259" key="13">
    <source>
        <dbReference type="PROSITE" id="PS50111"/>
    </source>
</evidence>
<dbReference type="InterPro" id="IPR003660">
    <property type="entry name" value="HAMP_dom"/>
</dbReference>
<dbReference type="InterPro" id="IPR004090">
    <property type="entry name" value="Chemotax_Me-accpt_rcpt"/>
</dbReference>
<dbReference type="Pfam" id="PF00672">
    <property type="entry name" value="HAMP"/>
    <property type="match status" value="1"/>
</dbReference>
<evidence type="ECO:0000256" key="9">
    <source>
        <dbReference type="ARBA" id="ARBA00023224"/>
    </source>
</evidence>
<evidence type="ECO:0000259" key="15">
    <source>
        <dbReference type="PROSITE" id="PS50885"/>
    </source>
</evidence>
<evidence type="ECO:0000256" key="6">
    <source>
        <dbReference type="ARBA" id="ARBA00022692"/>
    </source>
</evidence>
<dbReference type="Gene3D" id="3.30.450.20">
    <property type="entry name" value="PAS domain"/>
    <property type="match status" value="1"/>
</dbReference>
<evidence type="ECO:0000259" key="14">
    <source>
        <dbReference type="PROSITE" id="PS50112"/>
    </source>
</evidence>
<dbReference type="PROSITE" id="PS50111">
    <property type="entry name" value="CHEMOTAXIS_TRANSDUC_2"/>
    <property type="match status" value="1"/>
</dbReference>
<evidence type="ECO:0000256" key="3">
    <source>
        <dbReference type="ARBA" id="ARBA00022481"/>
    </source>
</evidence>
<feature type="domain" description="HAMP" evidence="15">
    <location>
        <begin position="369"/>
        <end position="421"/>
    </location>
</feature>
<protein>
    <submittedName>
        <fullName evidence="16">Aerotaxis receptor</fullName>
    </submittedName>
</protein>
<dbReference type="KEGG" id="otr:OTERR_06170"/>
<dbReference type="Pfam" id="PF02203">
    <property type="entry name" value="TarH"/>
    <property type="match status" value="1"/>
</dbReference>
<evidence type="ECO:0000256" key="10">
    <source>
        <dbReference type="ARBA" id="ARBA00029447"/>
    </source>
</evidence>
<dbReference type="PANTHER" id="PTHR32089:SF112">
    <property type="entry name" value="LYSOZYME-LIKE PROTEIN-RELATED"/>
    <property type="match status" value="1"/>
</dbReference>
<dbReference type="InterPro" id="IPR000014">
    <property type="entry name" value="PAS"/>
</dbReference>
<dbReference type="PROSITE" id="PS50885">
    <property type="entry name" value="HAMP"/>
    <property type="match status" value="1"/>
</dbReference>
<dbReference type="SUPFAM" id="SSF55785">
    <property type="entry name" value="PYP-like sensor domain (PAS domain)"/>
    <property type="match status" value="1"/>
</dbReference>
<evidence type="ECO:0000256" key="5">
    <source>
        <dbReference type="ARBA" id="ARBA00022519"/>
    </source>
</evidence>